<keyword evidence="5" id="KW-1185">Reference proteome</keyword>
<comment type="caution">
    <text evidence="4">The sequence shown here is derived from an EMBL/GenBank/DDBJ whole genome shotgun (WGS) entry which is preliminary data.</text>
</comment>
<organism evidence="4 5">
    <name type="scientific">Immersiella caudata</name>
    <dbReference type="NCBI Taxonomy" id="314043"/>
    <lineage>
        <taxon>Eukaryota</taxon>
        <taxon>Fungi</taxon>
        <taxon>Dikarya</taxon>
        <taxon>Ascomycota</taxon>
        <taxon>Pezizomycotina</taxon>
        <taxon>Sordariomycetes</taxon>
        <taxon>Sordariomycetidae</taxon>
        <taxon>Sordariales</taxon>
        <taxon>Lasiosphaeriaceae</taxon>
        <taxon>Immersiella</taxon>
    </lineage>
</organism>
<evidence type="ECO:0000259" key="3">
    <source>
        <dbReference type="Pfam" id="PF14856"/>
    </source>
</evidence>
<feature type="compositionally biased region" description="Polar residues" evidence="1">
    <location>
        <begin position="21"/>
        <end position="34"/>
    </location>
</feature>
<evidence type="ECO:0000256" key="1">
    <source>
        <dbReference type="SAM" id="MobiDB-lite"/>
    </source>
</evidence>
<accession>A0AA39TLZ9</accession>
<evidence type="ECO:0000313" key="4">
    <source>
        <dbReference type="EMBL" id="KAK0612184.1"/>
    </source>
</evidence>
<dbReference type="AlphaFoldDB" id="A0AA39TLZ9"/>
<reference evidence="4" key="1">
    <citation type="submission" date="2023-06" db="EMBL/GenBank/DDBJ databases">
        <title>Genome-scale phylogeny and comparative genomics of the fungal order Sordariales.</title>
        <authorList>
            <consortium name="Lawrence Berkeley National Laboratory"/>
            <person name="Hensen N."/>
            <person name="Bonometti L."/>
            <person name="Westerberg I."/>
            <person name="Brannstrom I.O."/>
            <person name="Guillou S."/>
            <person name="Cros-Aarteil S."/>
            <person name="Calhoun S."/>
            <person name="Haridas S."/>
            <person name="Kuo A."/>
            <person name="Mondo S."/>
            <person name="Pangilinan J."/>
            <person name="Riley R."/>
            <person name="Labutti K."/>
            <person name="Andreopoulos B."/>
            <person name="Lipzen A."/>
            <person name="Chen C."/>
            <person name="Yanf M."/>
            <person name="Daum C."/>
            <person name="Ng V."/>
            <person name="Clum A."/>
            <person name="Steindorff A."/>
            <person name="Ohm R."/>
            <person name="Martin F."/>
            <person name="Silar P."/>
            <person name="Natvig D."/>
            <person name="Lalanne C."/>
            <person name="Gautier V."/>
            <person name="Ament-Velasquez S.L."/>
            <person name="Kruys A."/>
            <person name="Hutchinson M.I."/>
            <person name="Powell A.J."/>
            <person name="Barry K."/>
            <person name="Miller A.N."/>
            <person name="Grigoriev I.V."/>
            <person name="Debuchy R."/>
            <person name="Gladieux P."/>
            <person name="Thoren M.H."/>
            <person name="Johannesson H."/>
        </authorList>
    </citation>
    <scope>NUCLEOTIDE SEQUENCE</scope>
    <source>
        <strain evidence="4">CBS 606.72</strain>
    </source>
</reference>
<feature type="chain" id="PRO_5041382210" description="Ecp2 effector protein-like domain-containing protein" evidence="2">
    <location>
        <begin position="19"/>
        <end position="121"/>
    </location>
</feature>
<protein>
    <recommendedName>
        <fullName evidence="3">Ecp2 effector protein-like domain-containing protein</fullName>
    </recommendedName>
</protein>
<evidence type="ECO:0000313" key="5">
    <source>
        <dbReference type="Proteomes" id="UP001175000"/>
    </source>
</evidence>
<dbReference type="InterPro" id="IPR029226">
    <property type="entry name" value="Ecp2-like"/>
</dbReference>
<keyword evidence="2" id="KW-0732">Signal</keyword>
<feature type="domain" description="Ecp2 effector protein-like" evidence="3">
    <location>
        <begin position="50"/>
        <end position="107"/>
    </location>
</feature>
<feature type="region of interest" description="Disordered" evidence="1">
    <location>
        <begin position="21"/>
        <end position="51"/>
    </location>
</feature>
<name>A0AA39TLZ9_9PEZI</name>
<dbReference type="EMBL" id="JAULSU010000007">
    <property type="protein sequence ID" value="KAK0612184.1"/>
    <property type="molecule type" value="Genomic_DNA"/>
</dbReference>
<evidence type="ECO:0000256" key="2">
    <source>
        <dbReference type="SAM" id="SignalP"/>
    </source>
</evidence>
<gene>
    <name evidence="4" type="ORF">B0T14DRAFT_501103</name>
</gene>
<dbReference type="Pfam" id="PF14856">
    <property type="entry name" value="Hce2"/>
    <property type="match status" value="1"/>
</dbReference>
<sequence length="121" mass="13242">MKPVTTIATLAIVLSANAAPTTIPTESDTGSPNPSAALKRQHPYQHSNECGPSTFTDKWHANGALVNDCLTMVEKQTQGYYETSLFEERRLLTWGTCAFSARLYDPKYQEFPSVLVAQCGG</sequence>
<dbReference type="Proteomes" id="UP001175000">
    <property type="component" value="Unassembled WGS sequence"/>
</dbReference>
<proteinExistence type="predicted"/>
<feature type="signal peptide" evidence="2">
    <location>
        <begin position="1"/>
        <end position="18"/>
    </location>
</feature>